<name>A0ABQ6CET9_9HYPH</name>
<evidence type="ECO:0000256" key="6">
    <source>
        <dbReference type="ARBA" id="ARBA00034125"/>
    </source>
</evidence>
<evidence type="ECO:0000313" key="10">
    <source>
        <dbReference type="EMBL" id="GLS17335.1"/>
    </source>
</evidence>
<evidence type="ECO:0000259" key="9">
    <source>
        <dbReference type="Pfam" id="PF12821"/>
    </source>
</evidence>
<feature type="transmembrane region" description="Helical" evidence="7">
    <location>
        <begin position="199"/>
        <end position="220"/>
    </location>
</feature>
<evidence type="ECO:0008006" key="12">
    <source>
        <dbReference type="Google" id="ProtNLM"/>
    </source>
</evidence>
<organism evidence="10 11">
    <name type="scientific">Labrys miyagiensis</name>
    <dbReference type="NCBI Taxonomy" id="346912"/>
    <lineage>
        <taxon>Bacteria</taxon>
        <taxon>Pseudomonadati</taxon>
        <taxon>Pseudomonadota</taxon>
        <taxon>Alphaproteobacteria</taxon>
        <taxon>Hyphomicrobiales</taxon>
        <taxon>Xanthobacteraceae</taxon>
        <taxon>Labrys</taxon>
    </lineage>
</organism>
<sequence>MTGISGNEAAAPGRAKADDALALVRQVVTLLFENGQTTARTVEAAERIGKALRQDVRVLPRWGELAIEIEGSGRLDLTEAQPAGVDMNRVARCMAMVDDIAGGRIDVAAARSSLIAIAHQPPASTPRFAVMAAAGAAALAVIFGETQLLSLALIALSTGMGALLRRGLARMSHNLFVQPLCAALLAGIIGAVAERLQLSSALHLVTVCPCMILVPGPHLLNGALDLARGRIPLGLARFTYAGLIILMICAGLLAGLALGGETLDVQSASVAVPFIWDLIAAGIAVSAFGSFFSMPWRTLPVPILIGMLAHACRWLLIAKAGAGVAPAAFVACLLVGILVTPIADRLRVPFAAFGFASVVSLMPGVFLFRMAGGLVDFVALGSRAPADLLAGIIADGGTALLILLAMAFGLIVPKFFIERVWPG</sequence>
<comment type="similarity">
    <text evidence="6">Belongs to the ThrE exporter (TC 2.A.79) family.</text>
</comment>
<keyword evidence="11" id="KW-1185">Reference proteome</keyword>
<evidence type="ECO:0000256" key="1">
    <source>
        <dbReference type="ARBA" id="ARBA00004651"/>
    </source>
</evidence>
<comment type="subcellular location">
    <subcellularLocation>
        <location evidence="1">Cell membrane</location>
        <topology evidence="1">Multi-pass membrane protein</topology>
    </subcellularLocation>
</comment>
<accession>A0ABQ6CET9</accession>
<evidence type="ECO:0000256" key="2">
    <source>
        <dbReference type="ARBA" id="ARBA00022475"/>
    </source>
</evidence>
<keyword evidence="5 7" id="KW-0472">Membrane</keyword>
<feature type="transmembrane region" description="Helical" evidence="7">
    <location>
        <begin position="388"/>
        <end position="412"/>
    </location>
</feature>
<feature type="transmembrane region" description="Helical" evidence="7">
    <location>
        <begin position="128"/>
        <end position="154"/>
    </location>
</feature>
<keyword evidence="4 7" id="KW-1133">Transmembrane helix</keyword>
<evidence type="ECO:0000256" key="3">
    <source>
        <dbReference type="ARBA" id="ARBA00022692"/>
    </source>
</evidence>
<gene>
    <name evidence="10" type="ORF">GCM10007874_03500</name>
</gene>
<evidence type="ECO:0000256" key="7">
    <source>
        <dbReference type="SAM" id="Phobius"/>
    </source>
</evidence>
<keyword evidence="3 7" id="KW-0812">Transmembrane</keyword>
<dbReference type="PANTHER" id="PTHR34390">
    <property type="entry name" value="UPF0442 PROTEIN YJJB-RELATED"/>
    <property type="match status" value="1"/>
</dbReference>
<dbReference type="Proteomes" id="UP001156882">
    <property type="component" value="Unassembled WGS sequence"/>
</dbReference>
<feature type="transmembrane region" description="Helical" evidence="7">
    <location>
        <begin position="240"/>
        <end position="258"/>
    </location>
</feature>
<dbReference type="InterPro" id="IPR050539">
    <property type="entry name" value="ThrE_Dicarb/AminoAcid_Exp"/>
</dbReference>
<feature type="domain" description="Threonine/serine exporter-like N-terminal" evidence="8">
    <location>
        <begin position="27"/>
        <end position="258"/>
    </location>
</feature>
<reference evidence="11" key="1">
    <citation type="journal article" date="2019" name="Int. J. Syst. Evol. Microbiol.">
        <title>The Global Catalogue of Microorganisms (GCM) 10K type strain sequencing project: providing services to taxonomists for standard genome sequencing and annotation.</title>
        <authorList>
            <consortium name="The Broad Institute Genomics Platform"/>
            <consortium name="The Broad Institute Genome Sequencing Center for Infectious Disease"/>
            <person name="Wu L."/>
            <person name="Ma J."/>
        </authorList>
    </citation>
    <scope>NUCLEOTIDE SEQUENCE [LARGE SCALE GENOMIC DNA]</scope>
    <source>
        <strain evidence="11">NBRC 101365</strain>
    </source>
</reference>
<evidence type="ECO:0000256" key="4">
    <source>
        <dbReference type="ARBA" id="ARBA00022989"/>
    </source>
</evidence>
<evidence type="ECO:0000313" key="11">
    <source>
        <dbReference type="Proteomes" id="UP001156882"/>
    </source>
</evidence>
<feature type="transmembrane region" description="Helical" evidence="7">
    <location>
        <begin position="175"/>
        <end position="193"/>
    </location>
</feature>
<feature type="transmembrane region" description="Helical" evidence="7">
    <location>
        <begin position="350"/>
        <end position="368"/>
    </location>
</feature>
<evidence type="ECO:0000256" key="5">
    <source>
        <dbReference type="ARBA" id="ARBA00023136"/>
    </source>
</evidence>
<feature type="transmembrane region" description="Helical" evidence="7">
    <location>
        <begin position="323"/>
        <end position="343"/>
    </location>
</feature>
<comment type="caution">
    <text evidence="10">The sequence shown here is derived from an EMBL/GenBank/DDBJ whole genome shotgun (WGS) entry which is preliminary data.</text>
</comment>
<feature type="transmembrane region" description="Helical" evidence="7">
    <location>
        <begin position="270"/>
        <end position="292"/>
    </location>
</feature>
<dbReference type="EMBL" id="BSPC01000005">
    <property type="protein sequence ID" value="GLS17335.1"/>
    <property type="molecule type" value="Genomic_DNA"/>
</dbReference>
<feature type="domain" description="Threonine/Serine exporter ThrE" evidence="9">
    <location>
        <begin position="278"/>
        <end position="415"/>
    </location>
</feature>
<keyword evidence="2" id="KW-1003">Cell membrane</keyword>
<dbReference type="InterPro" id="IPR010619">
    <property type="entry name" value="ThrE-like_N"/>
</dbReference>
<dbReference type="Pfam" id="PF12821">
    <property type="entry name" value="ThrE_2"/>
    <property type="match status" value="1"/>
</dbReference>
<protein>
    <recommendedName>
        <fullName evidence="12">Threonine/serine exporter family protein</fullName>
    </recommendedName>
</protein>
<dbReference type="RefSeq" id="WP_284310161.1">
    <property type="nucleotide sequence ID" value="NZ_BSPC01000005.1"/>
</dbReference>
<dbReference type="Pfam" id="PF06738">
    <property type="entry name" value="ThrE"/>
    <property type="match status" value="1"/>
</dbReference>
<dbReference type="InterPro" id="IPR024528">
    <property type="entry name" value="ThrE_2"/>
</dbReference>
<dbReference type="PANTHER" id="PTHR34390:SF2">
    <property type="entry name" value="SUCCINATE TRANSPORTER SUBUNIT YJJP-RELATED"/>
    <property type="match status" value="1"/>
</dbReference>
<evidence type="ECO:0000259" key="8">
    <source>
        <dbReference type="Pfam" id="PF06738"/>
    </source>
</evidence>
<feature type="transmembrane region" description="Helical" evidence="7">
    <location>
        <begin position="299"/>
        <end position="317"/>
    </location>
</feature>
<proteinExistence type="inferred from homology"/>